<dbReference type="AlphaFoldDB" id="A0AAN6P9G7"/>
<keyword evidence="2 6" id="KW-0812">Transmembrane</keyword>
<gene>
    <name evidence="8" type="ORF">C8A01DRAFT_39340</name>
</gene>
<feature type="chain" id="PRO_5042980112" description="Mid2 domain-containing protein" evidence="7">
    <location>
        <begin position="23"/>
        <end position="284"/>
    </location>
</feature>
<protein>
    <recommendedName>
        <fullName evidence="10">Mid2 domain-containing protein</fullName>
    </recommendedName>
</protein>
<dbReference type="PANTHER" id="PTHR15549">
    <property type="entry name" value="PAIRED IMMUNOGLOBULIN-LIKE TYPE 2 RECEPTOR"/>
    <property type="match status" value="1"/>
</dbReference>
<proteinExistence type="predicted"/>
<evidence type="ECO:0000313" key="8">
    <source>
        <dbReference type="EMBL" id="KAK4034209.1"/>
    </source>
</evidence>
<dbReference type="InterPro" id="IPR051694">
    <property type="entry name" value="Immunoregulatory_rcpt-like"/>
</dbReference>
<organism evidence="8 9">
    <name type="scientific">Parachaetomium inaequale</name>
    <dbReference type="NCBI Taxonomy" id="2588326"/>
    <lineage>
        <taxon>Eukaryota</taxon>
        <taxon>Fungi</taxon>
        <taxon>Dikarya</taxon>
        <taxon>Ascomycota</taxon>
        <taxon>Pezizomycotina</taxon>
        <taxon>Sordariomycetes</taxon>
        <taxon>Sordariomycetidae</taxon>
        <taxon>Sordariales</taxon>
        <taxon>Chaetomiaceae</taxon>
        <taxon>Parachaetomium</taxon>
    </lineage>
</organism>
<feature type="transmembrane region" description="Helical" evidence="6">
    <location>
        <begin position="203"/>
        <end position="228"/>
    </location>
</feature>
<keyword evidence="3 6" id="KW-1133">Transmembrane helix</keyword>
<evidence type="ECO:0000256" key="7">
    <source>
        <dbReference type="SAM" id="SignalP"/>
    </source>
</evidence>
<keyword evidence="4 6" id="KW-0472">Membrane</keyword>
<comment type="subcellular location">
    <subcellularLocation>
        <location evidence="1">Membrane</location>
        <topology evidence="1">Single-pass membrane protein</topology>
    </subcellularLocation>
</comment>
<evidence type="ECO:0000256" key="6">
    <source>
        <dbReference type="SAM" id="Phobius"/>
    </source>
</evidence>
<name>A0AAN6P9G7_9PEZI</name>
<feature type="region of interest" description="Disordered" evidence="5">
    <location>
        <begin position="135"/>
        <end position="200"/>
    </location>
</feature>
<comment type="caution">
    <text evidence="8">The sequence shown here is derived from an EMBL/GenBank/DDBJ whole genome shotgun (WGS) entry which is preliminary data.</text>
</comment>
<dbReference type="GO" id="GO:0016020">
    <property type="term" value="C:membrane"/>
    <property type="evidence" value="ECO:0007669"/>
    <property type="project" value="UniProtKB-SubCell"/>
</dbReference>
<dbReference type="EMBL" id="MU854490">
    <property type="protein sequence ID" value="KAK4034209.1"/>
    <property type="molecule type" value="Genomic_DNA"/>
</dbReference>
<evidence type="ECO:0008006" key="10">
    <source>
        <dbReference type="Google" id="ProtNLM"/>
    </source>
</evidence>
<dbReference type="Proteomes" id="UP001303115">
    <property type="component" value="Unassembled WGS sequence"/>
</dbReference>
<keyword evidence="7" id="KW-0732">Signal</keyword>
<evidence type="ECO:0000256" key="3">
    <source>
        <dbReference type="ARBA" id="ARBA00022989"/>
    </source>
</evidence>
<evidence type="ECO:0000256" key="1">
    <source>
        <dbReference type="ARBA" id="ARBA00004167"/>
    </source>
</evidence>
<evidence type="ECO:0000256" key="4">
    <source>
        <dbReference type="ARBA" id="ARBA00023136"/>
    </source>
</evidence>
<accession>A0AAN6P9G7</accession>
<sequence>MARLDALACVLALQPLFPLVYSQFLTPLTERQVFRVGEVQKIQYRTKLTEYTIAIWQQALAGGAANLGPVVVRATNGPEKEFDWLVQLSGFDLDVSNVFFFWLKEGGLENVGSTQVQSMASAYFNVTDEPLPSTSSSTAFSSTITSSSSSSSTSSSSSSSTSSTLSTASPTAAANPLTATTNQGETTASNTSSESSEGGGLPVAAQAGIAVGAAIVGLTAIVCGILWFRYLRKQQRMLVKLQQQLYSQPPDAADMEMWKLQIPPGAAQNYPFGLGHDTRPAELG</sequence>
<dbReference type="GO" id="GO:0071944">
    <property type="term" value="C:cell periphery"/>
    <property type="evidence" value="ECO:0007669"/>
    <property type="project" value="UniProtKB-ARBA"/>
</dbReference>
<reference evidence="9" key="1">
    <citation type="journal article" date="2023" name="Mol. Phylogenet. Evol.">
        <title>Genome-scale phylogeny and comparative genomics of the fungal order Sordariales.</title>
        <authorList>
            <person name="Hensen N."/>
            <person name="Bonometti L."/>
            <person name="Westerberg I."/>
            <person name="Brannstrom I.O."/>
            <person name="Guillou S."/>
            <person name="Cros-Aarteil S."/>
            <person name="Calhoun S."/>
            <person name="Haridas S."/>
            <person name="Kuo A."/>
            <person name="Mondo S."/>
            <person name="Pangilinan J."/>
            <person name="Riley R."/>
            <person name="LaButti K."/>
            <person name="Andreopoulos B."/>
            <person name="Lipzen A."/>
            <person name="Chen C."/>
            <person name="Yan M."/>
            <person name="Daum C."/>
            <person name="Ng V."/>
            <person name="Clum A."/>
            <person name="Steindorff A."/>
            <person name="Ohm R.A."/>
            <person name="Martin F."/>
            <person name="Silar P."/>
            <person name="Natvig D.O."/>
            <person name="Lalanne C."/>
            <person name="Gautier V."/>
            <person name="Ament-Velasquez S.L."/>
            <person name="Kruys A."/>
            <person name="Hutchinson M.I."/>
            <person name="Powell A.J."/>
            <person name="Barry K."/>
            <person name="Miller A.N."/>
            <person name="Grigoriev I.V."/>
            <person name="Debuchy R."/>
            <person name="Gladieux P."/>
            <person name="Hiltunen Thoren M."/>
            <person name="Johannesson H."/>
        </authorList>
    </citation>
    <scope>NUCLEOTIDE SEQUENCE [LARGE SCALE GENOMIC DNA]</scope>
    <source>
        <strain evidence="9">CBS 284.82</strain>
    </source>
</reference>
<evidence type="ECO:0000313" key="9">
    <source>
        <dbReference type="Proteomes" id="UP001303115"/>
    </source>
</evidence>
<evidence type="ECO:0000256" key="2">
    <source>
        <dbReference type="ARBA" id="ARBA00022692"/>
    </source>
</evidence>
<keyword evidence="9" id="KW-1185">Reference proteome</keyword>
<feature type="signal peptide" evidence="7">
    <location>
        <begin position="1"/>
        <end position="22"/>
    </location>
</feature>
<feature type="compositionally biased region" description="Low complexity" evidence="5">
    <location>
        <begin position="135"/>
        <end position="196"/>
    </location>
</feature>
<evidence type="ECO:0000256" key="5">
    <source>
        <dbReference type="SAM" id="MobiDB-lite"/>
    </source>
</evidence>
<dbReference type="PANTHER" id="PTHR15549:SF26">
    <property type="entry name" value="AXIAL BUDDING PATTERN PROTEIN 2-RELATED"/>
    <property type="match status" value="1"/>
</dbReference>